<protein>
    <submittedName>
        <fullName evidence="2">Uncharacterized protein</fullName>
    </submittedName>
</protein>
<keyword evidence="3" id="KW-1185">Reference proteome</keyword>
<accession>A0A4C1SCI7</accession>
<feature type="region of interest" description="Disordered" evidence="1">
    <location>
        <begin position="86"/>
        <end position="106"/>
    </location>
</feature>
<gene>
    <name evidence="2" type="ORF">EVAR_74267_1</name>
</gene>
<reference evidence="2 3" key="1">
    <citation type="journal article" date="2019" name="Commun. Biol.">
        <title>The bagworm genome reveals a unique fibroin gene that provides high tensile strength.</title>
        <authorList>
            <person name="Kono N."/>
            <person name="Nakamura H."/>
            <person name="Ohtoshi R."/>
            <person name="Tomita M."/>
            <person name="Numata K."/>
            <person name="Arakawa K."/>
        </authorList>
    </citation>
    <scope>NUCLEOTIDE SEQUENCE [LARGE SCALE GENOMIC DNA]</scope>
</reference>
<sequence length="140" mass="16062">MRPAEPLWHLHKALMTSLELRVSMDDERLFYGSLSSSLPEHCLEEPEMNYVSVAHCDDTRHAADSGAIKGEDLEWSSMSRRNRLTAPWAMVNPPHRRRSRVAQTGSEWVTSQNNTILTYRATDYRPTAEQDVADLRQPPQ</sequence>
<comment type="caution">
    <text evidence="2">The sequence shown here is derived from an EMBL/GenBank/DDBJ whole genome shotgun (WGS) entry which is preliminary data.</text>
</comment>
<evidence type="ECO:0000256" key="1">
    <source>
        <dbReference type="SAM" id="MobiDB-lite"/>
    </source>
</evidence>
<organism evidence="2 3">
    <name type="scientific">Eumeta variegata</name>
    <name type="common">Bagworm moth</name>
    <name type="synonym">Eumeta japonica</name>
    <dbReference type="NCBI Taxonomy" id="151549"/>
    <lineage>
        <taxon>Eukaryota</taxon>
        <taxon>Metazoa</taxon>
        <taxon>Ecdysozoa</taxon>
        <taxon>Arthropoda</taxon>
        <taxon>Hexapoda</taxon>
        <taxon>Insecta</taxon>
        <taxon>Pterygota</taxon>
        <taxon>Neoptera</taxon>
        <taxon>Endopterygota</taxon>
        <taxon>Lepidoptera</taxon>
        <taxon>Glossata</taxon>
        <taxon>Ditrysia</taxon>
        <taxon>Tineoidea</taxon>
        <taxon>Psychidae</taxon>
        <taxon>Oiketicinae</taxon>
        <taxon>Eumeta</taxon>
    </lineage>
</organism>
<dbReference type="Proteomes" id="UP000299102">
    <property type="component" value="Unassembled WGS sequence"/>
</dbReference>
<name>A0A4C1SCI7_EUMVA</name>
<dbReference type="EMBL" id="BGZK01000004">
    <property type="protein sequence ID" value="GBO99892.1"/>
    <property type="molecule type" value="Genomic_DNA"/>
</dbReference>
<proteinExistence type="predicted"/>
<dbReference type="AlphaFoldDB" id="A0A4C1SCI7"/>
<evidence type="ECO:0000313" key="2">
    <source>
        <dbReference type="EMBL" id="GBO99892.1"/>
    </source>
</evidence>
<evidence type="ECO:0000313" key="3">
    <source>
        <dbReference type="Proteomes" id="UP000299102"/>
    </source>
</evidence>